<dbReference type="SUPFAM" id="SSF46955">
    <property type="entry name" value="Putative DNA-binding domain"/>
    <property type="match status" value="1"/>
</dbReference>
<dbReference type="PANTHER" id="PTHR30204:SF58">
    <property type="entry name" value="HTH-TYPE TRANSCRIPTIONAL REGULATOR YFMP"/>
    <property type="match status" value="1"/>
</dbReference>
<keyword evidence="5" id="KW-1185">Reference proteome</keyword>
<evidence type="ECO:0000313" key="4">
    <source>
        <dbReference type="EMBL" id="SOE01280.1"/>
    </source>
</evidence>
<evidence type="ECO:0000259" key="3">
    <source>
        <dbReference type="PROSITE" id="PS50937"/>
    </source>
</evidence>
<dbReference type="PROSITE" id="PS50937">
    <property type="entry name" value="HTH_MERR_2"/>
    <property type="match status" value="1"/>
</dbReference>
<dbReference type="InterPro" id="IPR047057">
    <property type="entry name" value="MerR_fam"/>
</dbReference>
<dbReference type="InterPro" id="IPR000551">
    <property type="entry name" value="MerR-type_HTH_dom"/>
</dbReference>
<dbReference type="AlphaFoldDB" id="A0A286H0F7"/>
<dbReference type="SMART" id="SM00422">
    <property type="entry name" value="HTH_MERR"/>
    <property type="match status" value="1"/>
</dbReference>
<dbReference type="GO" id="GO:0003677">
    <property type="term" value="F:DNA binding"/>
    <property type="evidence" value="ECO:0007669"/>
    <property type="project" value="UniProtKB-KW"/>
</dbReference>
<dbReference type="CDD" id="cd04776">
    <property type="entry name" value="HTH_GnyR"/>
    <property type="match status" value="1"/>
</dbReference>
<evidence type="ECO:0000256" key="2">
    <source>
        <dbReference type="SAM" id="MobiDB-lite"/>
    </source>
</evidence>
<feature type="region of interest" description="Disordered" evidence="2">
    <location>
        <begin position="155"/>
        <end position="183"/>
    </location>
</feature>
<evidence type="ECO:0000313" key="5">
    <source>
        <dbReference type="Proteomes" id="UP000219621"/>
    </source>
</evidence>
<reference evidence="4 5" key="1">
    <citation type="submission" date="2017-09" db="EMBL/GenBank/DDBJ databases">
        <authorList>
            <person name="Ehlers B."/>
            <person name="Leendertz F.H."/>
        </authorList>
    </citation>
    <scope>NUCLEOTIDE SEQUENCE [LARGE SCALE GENOMIC DNA]</scope>
    <source>
        <strain evidence="4 5">USBA 140</strain>
    </source>
</reference>
<sequence length="183" mass="21098">MAHVMTYTSIQGRSSQAASHKDGGVTRMTDQQFYTVTELAEDLDVTPRAIRFYEAKGLLNPKRAGATRVYTHRDRARLLLILRGKRLGFSLAEIKEYLDLYVVDTSQTEQMRLLRRKVWERLEALEIQRRDIETTVEELKDIEKVVVDSLRGRGLDPDAILREPAPKGRRRRKDATAEDALEE</sequence>
<dbReference type="GO" id="GO:0003700">
    <property type="term" value="F:DNA-binding transcription factor activity"/>
    <property type="evidence" value="ECO:0007669"/>
    <property type="project" value="InterPro"/>
</dbReference>
<keyword evidence="1 4" id="KW-0238">DNA-binding</keyword>
<dbReference type="EMBL" id="OCNJ01000017">
    <property type="protein sequence ID" value="SOE01280.1"/>
    <property type="molecule type" value="Genomic_DNA"/>
</dbReference>
<evidence type="ECO:0000256" key="1">
    <source>
        <dbReference type="ARBA" id="ARBA00023125"/>
    </source>
</evidence>
<proteinExistence type="predicted"/>
<dbReference type="PANTHER" id="PTHR30204">
    <property type="entry name" value="REDOX-CYCLING DRUG-SENSING TRANSCRIPTIONAL ACTIVATOR SOXR"/>
    <property type="match status" value="1"/>
</dbReference>
<feature type="domain" description="HTH merR-type" evidence="3">
    <location>
        <begin position="33"/>
        <end position="100"/>
    </location>
</feature>
<dbReference type="InterPro" id="IPR009061">
    <property type="entry name" value="DNA-bd_dom_put_sf"/>
</dbReference>
<name>A0A286H0F7_9PROT</name>
<dbReference type="Pfam" id="PF13411">
    <property type="entry name" value="MerR_1"/>
    <property type="match status" value="1"/>
</dbReference>
<dbReference type="Gene3D" id="1.10.1660.10">
    <property type="match status" value="1"/>
</dbReference>
<dbReference type="Proteomes" id="UP000219621">
    <property type="component" value="Unassembled WGS sequence"/>
</dbReference>
<accession>A0A286H0F7</accession>
<gene>
    <name evidence="4" type="ORF">SAMN05421508_11737</name>
</gene>
<organism evidence="4 5">
    <name type="scientific">Caenispirillum bisanense</name>
    <dbReference type="NCBI Taxonomy" id="414052"/>
    <lineage>
        <taxon>Bacteria</taxon>
        <taxon>Pseudomonadati</taxon>
        <taxon>Pseudomonadota</taxon>
        <taxon>Alphaproteobacteria</taxon>
        <taxon>Rhodospirillales</taxon>
        <taxon>Novispirillaceae</taxon>
        <taxon>Caenispirillum</taxon>
    </lineage>
</organism>
<protein>
    <submittedName>
        <fullName evidence="4">DNA-binding transcriptional regulator, MerR family</fullName>
    </submittedName>
</protein>
<feature type="compositionally biased region" description="Basic and acidic residues" evidence="2">
    <location>
        <begin position="155"/>
        <end position="166"/>
    </location>
</feature>